<accession>A0A8J2I7B7</accession>
<evidence type="ECO:0000313" key="3">
    <source>
        <dbReference type="EMBL" id="CAG5164798.1"/>
    </source>
</evidence>
<evidence type="ECO:0000259" key="2">
    <source>
        <dbReference type="SMART" id="SM00027"/>
    </source>
</evidence>
<feature type="compositionally biased region" description="Basic and acidic residues" evidence="1">
    <location>
        <begin position="184"/>
        <end position="194"/>
    </location>
</feature>
<feature type="compositionally biased region" description="Low complexity" evidence="1">
    <location>
        <begin position="80"/>
        <end position="96"/>
    </location>
</feature>
<feature type="compositionally biased region" description="Low complexity" evidence="1">
    <location>
        <begin position="433"/>
        <end position="443"/>
    </location>
</feature>
<dbReference type="EMBL" id="CAJRGZ010000019">
    <property type="protein sequence ID" value="CAG5164798.1"/>
    <property type="molecule type" value="Genomic_DNA"/>
</dbReference>
<dbReference type="SUPFAM" id="SSF47473">
    <property type="entry name" value="EF-hand"/>
    <property type="match status" value="1"/>
</dbReference>
<keyword evidence="4" id="KW-1185">Reference proteome</keyword>
<name>A0A8J2I7B7_9PLEO</name>
<gene>
    <name evidence="3" type="ORF">ALTATR162_LOCUS6698</name>
</gene>
<feature type="compositionally biased region" description="Basic residues" evidence="1">
    <location>
        <begin position="498"/>
        <end position="507"/>
    </location>
</feature>
<evidence type="ECO:0000313" key="4">
    <source>
        <dbReference type="Proteomes" id="UP000676310"/>
    </source>
</evidence>
<feature type="compositionally biased region" description="Basic residues" evidence="1">
    <location>
        <begin position="545"/>
        <end position="573"/>
    </location>
</feature>
<feature type="region of interest" description="Disordered" evidence="1">
    <location>
        <begin position="1"/>
        <end position="465"/>
    </location>
</feature>
<evidence type="ECO:0000256" key="1">
    <source>
        <dbReference type="SAM" id="MobiDB-lite"/>
    </source>
</evidence>
<dbReference type="RefSeq" id="XP_043170255.1">
    <property type="nucleotide sequence ID" value="XM_043314320.1"/>
</dbReference>
<proteinExistence type="predicted"/>
<dbReference type="SMART" id="SM00027">
    <property type="entry name" value="EH"/>
    <property type="match status" value="1"/>
</dbReference>
<dbReference type="InterPro" id="IPR000261">
    <property type="entry name" value="EH_dom"/>
</dbReference>
<dbReference type="Proteomes" id="UP000676310">
    <property type="component" value="Unassembled WGS sequence"/>
</dbReference>
<feature type="compositionally biased region" description="Polar residues" evidence="1">
    <location>
        <begin position="1"/>
        <end position="18"/>
    </location>
</feature>
<sequence length="691" mass="76065">MSSARNQGWVPQSAGDTQHNVRDAALRGASKAFSKPPPKPKPLVNTYTGGNNGALLAATKVGTGSPASLRSHHTGGSVGVSKPNLSKSNSSNSLSVPDDHPDRVSSPSNIAARLAAARHSPLRPIPQAAVPPTMSEHQPNEKDVLPPSGSVGNVLARLESKKPSQQPRKRRDSLESQSAASSTRRPEPQHKPTDDTPIPPTNSLVKMFEQARPSTPTKPSAPIRVAQNSPPPVRSPKPQRAFKLPPEPKDDAPLQRVRTQTPPPVKPKPKHKITLPPQHVDGSSEQAYFNTPKKDPLKSPPIRQKPVQLAAINTSISPPSKPPPRGSRQTRPKSQDMTQSTSLQRRRVSASVESQQSPSTPSSFKSAKEEQEEDERLRPAVPPPRRSTARKTDPVPAANKLQPSAPIQIKPRTQSQNPDSMPPLQRPSPPRRPTSTSGTNSPSVYHNNYQRESVRQITQHMTGESLSSAIMGAAIASHSRNVSPAPRPMSVEPLFPPRKQHHHHSPFHRSPSPPKQSPPKSAGKMRTTMRKEPSSDDEDDNKVDKYKKKGTRIMGIKGRKHPNKHHEGTRKRWRDQITERERKRYEGVWAANKGRHISSPANAPPDDDPSADVLNILVKEIWTRSRLPIHVLEEVWDLVDGRGVGRLSRYEFVVGLWLIDQRLKGRKLPVKVSDSVWQSARGVNIKVKIRG</sequence>
<dbReference type="Pfam" id="PF12763">
    <property type="entry name" value="EH"/>
    <property type="match status" value="1"/>
</dbReference>
<feature type="domain" description="EH" evidence="2">
    <location>
        <begin position="574"/>
        <end position="682"/>
    </location>
</feature>
<comment type="caution">
    <text evidence="3">The sequence shown here is derived from an EMBL/GenBank/DDBJ whole genome shotgun (WGS) entry which is preliminary data.</text>
</comment>
<protein>
    <recommendedName>
        <fullName evidence="2">EH domain-containing protein</fullName>
    </recommendedName>
</protein>
<dbReference type="InterPro" id="IPR011992">
    <property type="entry name" value="EF-hand-dom_pair"/>
</dbReference>
<dbReference type="GeneID" id="67018615"/>
<dbReference type="AlphaFoldDB" id="A0A8J2I7B7"/>
<reference evidence="3" key="1">
    <citation type="submission" date="2021-05" db="EMBL/GenBank/DDBJ databases">
        <authorList>
            <person name="Stam R."/>
        </authorList>
    </citation>
    <scope>NUCLEOTIDE SEQUENCE</scope>
    <source>
        <strain evidence="3">CS162</strain>
    </source>
</reference>
<feature type="region of interest" description="Disordered" evidence="1">
    <location>
        <begin position="477"/>
        <end position="575"/>
    </location>
</feature>
<organism evidence="3 4">
    <name type="scientific">Alternaria atra</name>
    <dbReference type="NCBI Taxonomy" id="119953"/>
    <lineage>
        <taxon>Eukaryota</taxon>
        <taxon>Fungi</taxon>
        <taxon>Dikarya</taxon>
        <taxon>Ascomycota</taxon>
        <taxon>Pezizomycotina</taxon>
        <taxon>Dothideomycetes</taxon>
        <taxon>Pleosporomycetidae</taxon>
        <taxon>Pleosporales</taxon>
        <taxon>Pleosporineae</taxon>
        <taxon>Pleosporaceae</taxon>
        <taxon>Alternaria</taxon>
        <taxon>Alternaria sect. Ulocladioides</taxon>
    </lineage>
</organism>
<feature type="compositionally biased region" description="Pro residues" evidence="1">
    <location>
        <begin position="420"/>
        <end position="432"/>
    </location>
</feature>
<feature type="compositionally biased region" description="Polar residues" evidence="1">
    <location>
        <begin position="351"/>
        <end position="365"/>
    </location>
</feature>
<feature type="compositionally biased region" description="Polar residues" evidence="1">
    <location>
        <begin position="444"/>
        <end position="465"/>
    </location>
</feature>
<dbReference type="OrthoDB" id="10045710at2759"/>
<dbReference type="CDD" id="cd00052">
    <property type="entry name" value="EH"/>
    <property type="match status" value="1"/>
</dbReference>
<dbReference type="Gene3D" id="1.10.238.10">
    <property type="entry name" value="EF-hand"/>
    <property type="match status" value="1"/>
</dbReference>